<keyword evidence="1" id="KW-0472">Membrane</keyword>
<evidence type="ECO:0000256" key="1">
    <source>
        <dbReference type="SAM" id="Phobius"/>
    </source>
</evidence>
<gene>
    <name evidence="2" type="ORF">OLEA9_A096990</name>
</gene>
<feature type="transmembrane region" description="Helical" evidence="1">
    <location>
        <begin position="49"/>
        <end position="79"/>
    </location>
</feature>
<protein>
    <submittedName>
        <fullName evidence="2">Uncharacterized protein</fullName>
    </submittedName>
</protein>
<keyword evidence="3" id="KW-1185">Reference proteome</keyword>
<proteinExistence type="predicted"/>
<dbReference type="AlphaFoldDB" id="A0A8S0SBW4"/>
<dbReference type="Gramene" id="OE9A096990T3">
    <property type="protein sequence ID" value="OE9A096990C3"/>
    <property type="gene ID" value="OE9A096990"/>
</dbReference>
<reference evidence="2 3" key="1">
    <citation type="submission" date="2019-12" db="EMBL/GenBank/DDBJ databases">
        <authorList>
            <person name="Alioto T."/>
            <person name="Alioto T."/>
            <person name="Gomez Garrido J."/>
        </authorList>
    </citation>
    <scope>NUCLEOTIDE SEQUENCE [LARGE SCALE GENOMIC DNA]</scope>
</reference>
<evidence type="ECO:0000313" key="2">
    <source>
        <dbReference type="EMBL" id="CAA2989049.1"/>
    </source>
</evidence>
<dbReference type="Proteomes" id="UP000594638">
    <property type="component" value="Unassembled WGS sequence"/>
</dbReference>
<dbReference type="Gramene" id="OE9A096990T5">
    <property type="protein sequence ID" value="OE9A096990C5"/>
    <property type="gene ID" value="OE9A096990"/>
</dbReference>
<keyword evidence="1" id="KW-0812">Transmembrane</keyword>
<accession>A0A8S0SBW4</accession>
<sequence>MANRISLMKSLPLGFVIIFNTLSHKMPILRGSSIGSDINKITVFQVLEIILFGGILVFCGNTKNILFLWVCFVFCQLFLDRQMTTEGLHSADKLHRSAIILLLAETEKYKFQAHFGWMQRNLQCQKWRRRVLFSYVQWTETFPRCFQ</sequence>
<evidence type="ECO:0000313" key="3">
    <source>
        <dbReference type="Proteomes" id="UP000594638"/>
    </source>
</evidence>
<dbReference type="EMBL" id="CACTIH010004052">
    <property type="protein sequence ID" value="CAA2989049.1"/>
    <property type="molecule type" value="Genomic_DNA"/>
</dbReference>
<comment type="caution">
    <text evidence="2">The sequence shown here is derived from an EMBL/GenBank/DDBJ whole genome shotgun (WGS) entry which is preliminary data.</text>
</comment>
<name>A0A8S0SBW4_OLEEU</name>
<organism evidence="2 3">
    <name type="scientific">Olea europaea subsp. europaea</name>
    <dbReference type="NCBI Taxonomy" id="158383"/>
    <lineage>
        <taxon>Eukaryota</taxon>
        <taxon>Viridiplantae</taxon>
        <taxon>Streptophyta</taxon>
        <taxon>Embryophyta</taxon>
        <taxon>Tracheophyta</taxon>
        <taxon>Spermatophyta</taxon>
        <taxon>Magnoliopsida</taxon>
        <taxon>eudicotyledons</taxon>
        <taxon>Gunneridae</taxon>
        <taxon>Pentapetalae</taxon>
        <taxon>asterids</taxon>
        <taxon>lamiids</taxon>
        <taxon>Lamiales</taxon>
        <taxon>Oleaceae</taxon>
        <taxon>Oleeae</taxon>
        <taxon>Olea</taxon>
    </lineage>
</organism>
<keyword evidence="1" id="KW-1133">Transmembrane helix</keyword>